<proteinExistence type="predicted"/>
<reference evidence="2 3" key="1">
    <citation type="journal article" date="2016" name="Sci. Rep.">
        <title>The genome sequence of the outbreeding globe artichoke constructed de novo incorporating a phase-aware low-pass sequencing strategy of F1 progeny.</title>
        <authorList>
            <person name="Scaglione D."/>
            <person name="Reyes-Chin-Wo S."/>
            <person name="Acquadro A."/>
            <person name="Froenicke L."/>
            <person name="Portis E."/>
            <person name="Beitel C."/>
            <person name="Tirone M."/>
            <person name="Mauro R."/>
            <person name="Lo Monaco A."/>
            <person name="Mauromicale G."/>
            <person name="Faccioli P."/>
            <person name="Cattivelli L."/>
            <person name="Rieseberg L."/>
            <person name="Michelmore R."/>
            <person name="Lanteri S."/>
        </authorList>
    </citation>
    <scope>NUCLEOTIDE SEQUENCE [LARGE SCALE GENOMIC DNA]</scope>
    <source>
        <strain evidence="2">2C</strain>
    </source>
</reference>
<dbReference type="GO" id="GO:0003677">
    <property type="term" value="F:DNA binding"/>
    <property type="evidence" value="ECO:0007669"/>
    <property type="project" value="InterPro"/>
</dbReference>
<dbReference type="GO" id="GO:0003899">
    <property type="term" value="F:DNA-directed RNA polymerase activity"/>
    <property type="evidence" value="ECO:0007669"/>
    <property type="project" value="InterPro"/>
</dbReference>
<dbReference type="Proteomes" id="UP000243975">
    <property type="component" value="Unassembled WGS sequence"/>
</dbReference>
<dbReference type="GO" id="GO:0006351">
    <property type="term" value="P:DNA-templated transcription"/>
    <property type="evidence" value="ECO:0007669"/>
    <property type="project" value="InterPro"/>
</dbReference>
<feature type="domain" description="RNA polymerase alpha subunit" evidence="1">
    <location>
        <begin position="34"/>
        <end position="56"/>
    </location>
</feature>
<dbReference type="SUPFAM" id="SSF64484">
    <property type="entry name" value="beta and beta-prime subunits of DNA dependent RNA-polymerase"/>
    <property type="match status" value="1"/>
</dbReference>
<evidence type="ECO:0000313" key="2">
    <source>
        <dbReference type="EMBL" id="KVH89306.1"/>
    </source>
</evidence>
<name>A0A124SB25_CYNCS</name>
<organism evidence="2 3">
    <name type="scientific">Cynara cardunculus var. scolymus</name>
    <name type="common">Globe artichoke</name>
    <name type="synonym">Cynara scolymus</name>
    <dbReference type="NCBI Taxonomy" id="59895"/>
    <lineage>
        <taxon>Eukaryota</taxon>
        <taxon>Viridiplantae</taxon>
        <taxon>Streptophyta</taxon>
        <taxon>Embryophyta</taxon>
        <taxon>Tracheophyta</taxon>
        <taxon>Spermatophyta</taxon>
        <taxon>Magnoliopsida</taxon>
        <taxon>eudicotyledons</taxon>
        <taxon>Gunneridae</taxon>
        <taxon>Pentapetalae</taxon>
        <taxon>asterids</taxon>
        <taxon>campanulids</taxon>
        <taxon>Asterales</taxon>
        <taxon>Asteraceae</taxon>
        <taxon>Carduoideae</taxon>
        <taxon>Cardueae</taxon>
        <taxon>Carduinae</taxon>
        <taxon>Cynara</taxon>
    </lineage>
</organism>
<dbReference type="EMBL" id="LEKV01005255">
    <property type="protein sequence ID" value="KVH89306.1"/>
    <property type="molecule type" value="Genomic_DNA"/>
</dbReference>
<accession>A0A124SB25</accession>
<dbReference type="Gramene" id="KVH89306">
    <property type="protein sequence ID" value="KVH89306"/>
    <property type="gene ID" value="Ccrd_008707"/>
</dbReference>
<dbReference type="Pfam" id="PF00623">
    <property type="entry name" value="RNA_pol_Rpb1_2"/>
    <property type="match status" value="1"/>
</dbReference>
<sequence length="60" mass="7084">MEKGTEDGSPPHQRWSCKWRRGMRRWPTVLSRKKDFDGDQMAVHVPLSADARSEARIYIR</sequence>
<evidence type="ECO:0000259" key="1">
    <source>
        <dbReference type="Pfam" id="PF00623"/>
    </source>
</evidence>
<dbReference type="Gene3D" id="2.40.40.20">
    <property type="match status" value="1"/>
</dbReference>
<protein>
    <recommendedName>
        <fullName evidence="1">RNA polymerase alpha subunit domain-containing protein</fullName>
    </recommendedName>
</protein>
<gene>
    <name evidence="2" type="ORF">Ccrd_008707</name>
</gene>
<dbReference type="InterPro" id="IPR000722">
    <property type="entry name" value="RNA_pol_asu"/>
</dbReference>
<keyword evidence="3" id="KW-1185">Reference proteome</keyword>
<comment type="caution">
    <text evidence="2">The sequence shown here is derived from an EMBL/GenBank/DDBJ whole genome shotgun (WGS) entry which is preliminary data.</text>
</comment>
<evidence type="ECO:0000313" key="3">
    <source>
        <dbReference type="Proteomes" id="UP000243975"/>
    </source>
</evidence>
<dbReference type="AlphaFoldDB" id="A0A124SB25"/>